<protein>
    <submittedName>
        <fullName evidence="1">Uncharacterized protein</fullName>
    </submittedName>
</protein>
<evidence type="ECO:0000313" key="2">
    <source>
        <dbReference type="Proteomes" id="UP001282288"/>
    </source>
</evidence>
<gene>
    <name evidence="1" type="ORF">PV399_43995</name>
</gene>
<proteinExistence type="predicted"/>
<organism evidence="1 2">
    <name type="scientific">Streptomyces acidiscabies</name>
    <dbReference type="NCBI Taxonomy" id="42234"/>
    <lineage>
        <taxon>Bacteria</taxon>
        <taxon>Bacillati</taxon>
        <taxon>Actinomycetota</taxon>
        <taxon>Actinomycetes</taxon>
        <taxon>Kitasatosporales</taxon>
        <taxon>Streptomycetaceae</taxon>
        <taxon>Streptomyces</taxon>
    </lineage>
</organism>
<dbReference type="AlphaFoldDB" id="A0AAP6EKU1"/>
<evidence type="ECO:0000313" key="1">
    <source>
        <dbReference type="EMBL" id="MDX2966617.1"/>
    </source>
</evidence>
<accession>A0AAP6EKU1</accession>
<dbReference type="EMBL" id="JARAWC010000063">
    <property type="protein sequence ID" value="MDX2966617.1"/>
    <property type="molecule type" value="Genomic_DNA"/>
</dbReference>
<dbReference type="Proteomes" id="UP001282288">
    <property type="component" value="Unassembled WGS sequence"/>
</dbReference>
<name>A0AAP6EKU1_9ACTN</name>
<comment type="caution">
    <text evidence="1">The sequence shown here is derived from an EMBL/GenBank/DDBJ whole genome shotgun (WGS) entry which is preliminary data.</text>
</comment>
<dbReference type="RefSeq" id="WP_010353381.1">
    <property type="nucleotide sequence ID" value="NZ_JAGJBY010000001.1"/>
</dbReference>
<reference evidence="1" key="1">
    <citation type="journal article" date="2023" name="Microb. Genom.">
        <title>Mesoterricola silvestris gen. nov., sp. nov., Mesoterricola sediminis sp. nov., Geothrix oryzae sp. nov., Geothrix edaphica sp. nov., Geothrix rubra sp. nov., and Geothrix limicola sp. nov., six novel members of Acidobacteriota isolated from soils.</title>
        <authorList>
            <person name="Weisberg A.J."/>
            <person name="Pearce E."/>
            <person name="Kramer C.G."/>
            <person name="Chang J.H."/>
            <person name="Clarke C.R."/>
        </authorList>
    </citation>
    <scope>NUCLEOTIDE SEQUENCE</scope>
    <source>
        <strain evidence="1">NRRL_B-16521</strain>
    </source>
</reference>
<sequence length="70" mass="7544">MAIEITHPTSGDLIAPNGNVWRATPHTRNGAVLYVIDGVDPEKCPRLVMSTRMELEEIFGTELPLLGGAA</sequence>
<dbReference type="GeneID" id="69804757"/>